<gene>
    <name evidence="2" type="ORF">GCM10022392_16790</name>
</gene>
<proteinExistence type="predicted"/>
<keyword evidence="1" id="KW-1133">Transmembrane helix</keyword>
<organism evidence="2 3">
    <name type="scientific">Mucilaginibacter panaciglaebae</name>
    <dbReference type="NCBI Taxonomy" id="502331"/>
    <lineage>
        <taxon>Bacteria</taxon>
        <taxon>Pseudomonadati</taxon>
        <taxon>Bacteroidota</taxon>
        <taxon>Sphingobacteriia</taxon>
        <taxon>Sphingobacteriales</taxon>
        <taxon>Sphingobacteriaceae</taxon>
        <taxon>Mucilaginibacter</taxon>
    </lineage>
</organism>
<accession>A0ABP7WQU2</accession>
<reference evidence="3" key="1">
    <citation type="journal article" date="2019" name="Int. J. Syst. Evol. Microbiol.">
        <title>The Global Catalogue of Microorganisms (GCM) 10K type strain sequencing project: providing services to taxonomists for standard genome sequencing and annotation.</title>
        <authorList>
            <consortium name="The Broad Institute Genomics Platform"/>
            <consortium name="The Broad Institute Genome Sequencing Center for Infectious Disease"/>
            <person name="Wu L."/>
            <person name="Ma J."/>
        </authorList>
    </citation>
    <scope>NUCLEOTIDE SEQUENCE [LARGE SCALE GENOMIC DNA]</scope>
    <source>
        <strain evidence="3">JCM 17085</strain>
    </source>
</reference>
<sequence>MAARSGFQAASIMALSLLSTGVIAAVYYVLATVVWKLLFIKKQFLKVFVIIVAALPVYTVIDTIAERFVLNTCGDCMVVLAKNQQSRVIYITKLISNH</sequence>
<dbReference type="RefSeq" id="WP_345102860.1">
    <property type="nucleotide sequence ID" value="NZ_BAABCV010000005.1"/>
</dbReference>
<feature type="transmembrane region" description="Helical" evidence="1">
    <location>
        <begin position="12"/>
        <end position="38"/>
    </location>
</feature>
<keyword evidence="3" id="KW-1185">Reference proteome</keyword>
<comment type="caution">
    <text evidence="2">The sequence shown here is derived from an EMBL/GenBank/DDBJ whole genome shotgun (WGS) entry which is preliminary data.</text>
</comment>
<protein>
    <submittedName>
        <fullName evidence="2">Uncharacterized protein</fullName>
    </submittedName>
</protein>
<evidence type="ECO:0000256" key="1">
    <source>
        <dbReference type="SAM" id="Phobius"/>
    </source>
</evidence>
<evidence type="ECO:0000313" key="3">
    <source>
        <dbReference type="Proteomes" id="UP001500841"/>
    </source>
</evidence>
<evidence type="ECO:0000313" key="2">
    <source>
        <dbReference type="EMBL" id="GAA4094626.1"/>
    </source>
</evidence>
<keyword evidence="1" id="KW-0812">Transmembrane</keyword>
<name>A0ABP7WQU2_9SPHI</name>
<feature type="transmembrane region" description="Helical" evidence="1">
    <location>
        <begin position="44"/>
        <end position="61"/>
    </location>
</feature>
<dbReference type="Proteomes" id="UP001500841">
    <property type="component" value="Unassembled WGS sequence"/>
</dbReference>
<keyword evidence="1" id="KW-0472">Membrane</keyword>
<dbReference type="EMBL" id="BAABCV010000005">
    <property type="protein sequence ID" value="GAA4094626.1"/>
    <property type="molecule type" value="Genomic_DNA"/>
</dbReference>